<accession>A0A7G5MUQ7</accession>
<sequence>MERLAIGGHKKKEDSPAGKFYRRRLCMEVNLKKLERVLSTAEVIYLSTSKNDIVSSRPVSPLNIGLRLYVRTSGTARKAEEMLHNPNIAVCVGNFYFTGKARSLGSVSDERNAEIKASYILRYPDSFGSEDEFIKSDEVFFELSIENVSEWIYEDNNPIGLAEQKL</sequence>
<evidence type="ECO:0000313" key="2">
    <source>
        <dbReference type="Proteomes" id="UP000515789"/>
    </source>
</evidence>
<dbReference type="AlphaFoldDB" id="A0A7G5MUQ7"/>
<dbReference type="EMBL" id="CP039126">
    <property type="protein sequence ID" value="QMW78350.1"/>
    <property type="molecule type" value="Genomic_DNA"/>
</dbReference>
<name>A0A7G5MUQ7_9FIRM</name>
<gene>
    <name evidence="1" type="ORF">E5259_12500</name>
</gene>
<dbReference type="Gene3D" id="2.30.110.10">
    <property type="entry name" value="Electron Transport, Fmn-binding Protein, Chain A"/>
    <property type="match status" value="1"/>
</dbReference>
<proteinExistence type="predicted"/>
<reference evidence="1 2" key="1">
    <citation type="submission" date="2019-04" db="EMBL/GenBank/DDBJ databases">
        <authorList>
            <person name="Schori C."/>
            <person name="Ahrens C."/>
        </authorList>
    </citation>
    <scope>NUCLEOTIDE SEQUENCE [LARGE SCALE GENOMIC DNA]</scope>
    <source>
        <strain evidence="1 2">DSM 2950</strain>
    </source>
</reference>
<dbReference type="InterPro" id="IPR012349">
    <property type="entry name" value="Split_barrel_FMN-bd"/>
</dbReference>
<protein>
    <submittedName>
        <fullName evidence="1">Pyridoxamine 5'-phosphate oxidase family protein</fullName>
    </submittedName>
</protein>
<evidence type="ECO:0000313" key="1">
    <source>
        <dbReference type="EMBL" id="QMW78350.1"/>
    </source>
</evidence>
<dbReference type="Proteomes" id="UP000515789">
    <property type="component" value="Chromosome"/>
</dbReference>
<dbReference type="SUPFAM" id="SSF50475">
    <property type="entry name" value="FMN-binding split barrel"/>
    <property type="match status" value="1"/>
</dbReference>
<organism evidence="1 2">
    <name type="scientific">Blautia producta</name>
    <dbReference type="NCBI Taxonomy" id="33035"/>
    <lineage>
        <taxon>Bacteria</taxon>
        <taxon>Bacillati</taxon>
        <taxon>Bacillota</taxon>
        <taxon>Clostridia</taxon>
        <taxon>Lachnospirales</taxon>
        <taxon>Lachnospiraceae</taxon>
        <taxon>Blautia</taxon>
    </lineage>
</organism>